<keyword evidence="3" id="KW-0964">Secreted</keyword>
<dbReference type="Proteomes" id="UP001458880">
    <property type="component" value="Unassembled WGS sequence"/>
</dbReference>
<reference evidence="7 8" key="1">
    <citation type="journal article" date="2024" name="BMC Genomics">
        <title>De novo assembly and annotation of Popillia japonica's genome with initial clues to its potential as an invasive pest.</title>
        <authorList>
            <person name="Cucini C."/>
            <person name="Boschi S."/>
            <person name="Funari R."/>
            <person name="Cardaioli E."/>
            <person name="Iannotti N."/>
            <person name="Marturano G."/>
            <person name="Paoli F."/>
            <person name="Bruttini M."/>
            <person name="Carapelli A."/>
            <person name="Frati F."/>
            <person name="Nardi F."/>
        </authorList>
    </citation>
    <scope>NUCLEOTIDE SEQUENCE [LARGE SCALE GENOMIC DNA]</scope>
    <source>
        <strain evidence="7">DMR45628</strain>
    </source>
</reference>
<dbReference type="GO" id="GO:0016298">
    <property type="term" value="F:lipase activity"/>
    <property type="evidence" value="ECO:0007669"/>
    <property type="project" value="InterPro"/>
</dbReference>
<dbReference type="Gene3D" id="3.40.50.1820">
    <property type="entry name" value="alpha/beta hydrolase"/>
    <property type="match status" value="1"/>
</dbReference>
<dbReference type="InterPro" id="IPR029058">
    <property type="entry name" value="AB_hydrolase_fold"/>
</dbReference>
<accession>A0AAW1NAG2</accession>
<dbReference type="PANTHER" id="PTHR11610">
    <property type="entry name" value="LIPASE"/>
    <property type="match status" value="1"/>
</dbReference>
<dbReference type="GO" id="GO:0005615">
    <property type="term" value="C:extracellular space"/>
    <property type="evidence" value="ECO:0007669"/>
    <property type="project" value="TreeGrafter"/>
</dbReference>
<feature type="transmembrane region" description="Helical" evidence="5">
    <location>
        <begin position="20"/>
        <end position="38"/>
    </location>
</feature>
<evidence type="ECO:0000259" key="6">
    <source>
        <dbReference type="Pfam" id="PF00151"/>
    </source>
</evidence>
<dbReference type="Pfam" id="PF00151">
    <property type="entry name" value="Lipase"/>
    <property type="match status" value="1"/>
</dbReference>
<organism evidence="7 8">
    <name type="scientific">Popillia japonica</name>
    <name type="common">Japanese beetle</name>
    <dbReference type="NCBI Taxonomy" id="7064"/>
    <lineage>
        <taxon>Eukaryota</taxon>
        <taxon>Metazoa</taxon>
        <taxon>Ecdysozoa</taxon>
        <taxon>Arthropoda</taxon>
        <taxon>Hexapoda</taxon>
        <taxon>Insecta</taxon>
        <taxon>Pterygota</taxon>
        <taxon>Neoptera</taxon>
        <taxon>Endopterygota</taxon>
        <taxon>Coleoptera</taxon>
        <taxon>Polyphaga</taxon>
        <taxon>Scarabaeiformia</taxon>
        <taxon>Scarabaeidae</taxon>
        <taxon>Rutelinae</taxon>
        <taxon>Popillia</taxon>
    </lineage>
</organism>
<evidence type="ECO:0000256" key="3">
    <source>
        <dbReference type="ARBA" id="ARBA00022525"/>
    </source>
</evidence>
<dbReference type="InterPro" id="IPR000734">
    <property type="entry name" value="TAG_lipase"/>
</dbReference>
<evidence type="ECO:0000256" key="2">
    <source>
        <dbReference type="ARBA" id="ARBA00010701"/>
    </source>
</evidence>
<comment type="caution">
    <text evidence="7">The sequence shown here is derived from an EMBL/GenBank/DDBJ whole genome shotgun (WGS) entry which is preliminary data.</text>
</comment>
<proteinExistence type="inferred from homology"/>
<dbReference type="GO" id="GO:0016042">
    <property type="term" value="P:lipid catabolic process"/>
    <property type="evidence" value="ECO:0007669"/>
    <property type="project" value="TreeGrafter"/>
</dbReference>
<dbReference type="EMBL" id="JASPKY010000003">
    <property type="protein sequence ID" value="KAK9758782.1"/>
    <property type="molecule type" value="Genomic_DNA"/>
</dbReference>
<keyword evidence="5" id="KW-1133">Transmembrane helix</keyword>
<evidence type="ECO:0000256" key="5">
    <source>
        <dbReference type="SAM" id="Phobius"/>
    </source>
</evidence>
<comment type="subcellular location">
    <subcellularLocation>
        <location evidence="1">Secreted</location>
    </subcellularLocation>
</comment>
<sequence>MRIKSEVYKGVYEKMPSLTVMMKFVVVFVSVIACVYTLPVGEEQAPPPEGDVPRTYLPEEDNPWRQRYIVIQDDNGQYHIEDLWRDPGPNRASIADLTFFLFTQNNPENPNIIPANNFDALSNSQFQASRPNFFISHGWNNNMNSPVNLVIRRAVLSRHNVNLFVIDWSRPANQFYTTARNAVPVIGRLVGDFINRMMITFNLRTTDFSLVGHSLGAHLVGIAGKQVLGLVNSIVGLDPAGPLYTVANRDNRIDAGDGDHVQIVHTNGGLLGFGSSIGDADYYPNGGSSQPGCGIDLIGTCAHSRAYDLFGESVRTANFFARSCGRHQDYTAGACGNNHRAFMGEFVVDRSARGDYHLVTNANSPFARG</sequence>
<dbReference type="PANTHER" id="PTHR11610:SF190">
    <property type="entry name" value="VITELLOGENIN-3-LIKE PROTEIN"/>
    <property type="match status" value="1"/>
</dbReference>
<dbReference type="SUPFAM" id="SSF53474">
    <property type="entry name" value="alpha/beta-Hydrolases"/>
    <property type="match status" value="1"/>
</dbReference>
<keyword evidence="5" id="KW-0812">Transmembrane</keyword>
<keyword evidence="5" id="KW-0472">Membrane</keyword>
<dbReference type="CDD" id="cd00707">
    <property type="entry name" value="Pancreat_lipase_like"/>
    <property type="match status" value="1"/>
</dbReference>
<evidence type="ECO:0000313" key="8">
    <source>
        <dbReference type="Proteomes" id="UP001458880"/>
    </source>
</evidence>
<dbReference type="AlphaFoldDB" id="A0AAW1NAG2"/>
<name>A0AAW1NAG2_POPJA</name>
<dbReference type="InterPro" id="IPR033906">
    <property type="entry name" value="Lipase_N"/>
</dbReference>
<feature type="domain" description="Lipase" evidence="6">
    <location>
        <begin position="92"/>
        <end position="366"/>
    </location>
</feature>
<keyword evidence="8" id="KW-1185">Reference proteome</keyword>
<evidence type="ECO:0000256" key="4">
    <source>
        <dbReference type="RuleBase" id="RU004262"/>
    </source>
</evidence>
<dbReference type="PROSITE" id="PS51257">
    <property type="entry name" value="PROKAR_LIPOPROTEIN"/>
    <property type="match status" value="1"/>
</dbReference>
<comment type="similarity">
    <text evidence="2 4">Belongs to the AB hydrolase superfamily. Lipase family.</text>
</comment>
<gene>
    <name evidence="7" type="ORF">QE152_g378</name>
</gene>
<evidence type="ECO:0000256" key="1">
    <source>
        <dbReference type="ARBA" id="ARBA00004613"/>
    </source>
</evidence>
<evidence type="ECO:0000313" key="7">
    <source>
        <dbReference type="EMBL" id="KAK9758782.1"/>
    </source>
</evidence>
<protein>
    <submittedName>
        <fullName evidence="7">Lipase</fullName>
    </submittedName>
</protein>
<dbReference type="InterPro" id="IPR013818">
    <property type="entry name" value="Lipase"/>
</dbReference>